<evidence type="ECO:0000256" key="9">
    <source>
        <dbReference type="ARBA" id="ARBA00022833"/>
    </source>
</evidence>
<dbReference type="Gene3D" id="1.10.10.10">
    <property type="entry name" value="Winged helix-like DNA-binding domain superfamily/Winged helix DNA-binding domain"/>
    <property type="match status" value="1"/>
</dbReference>
<feature type="region of interest" description="Disordered" evidence="15">
    <location>
        <begin position="1669"/>
        <end position="1689"/>
    </location>
</feature>
<feature type="region of interest" description="Disordered" evidence="15">
    <location>
        <begin position="875"/>
        <end position="898"/>
    </location>
</feature>
<evidence type="ECO:0000313" key="20">
    <source>
        <dbReference type="Proteomes" id="UP001153620"/>
    </source>
</evidence>
<keyword evidence="5" id="KW-0808">Transferase</keyword>
<feature type="compositionally biased region" description="Polar residues" evidence="15">
    <location>
        <begin position="2576"/>
        <end position="2641"/>
    </location>
</feature>
<feature type="compositionally biased region" description="Basic and acidic residues" evidence="15">
    <location>
        <begin position="1450"/>
        <end position="1459"/>
    </location>
</feature>
<dbReference type="PROSITE" id="PS52014">
    <property type="entry name" value="SAMD1_WH"/>
    <property type="match status" value="1"/>
</dbReference>
<feature type="compositionally biased region" description="Polar residues" evidence="15">
    <location>
        <begin position="1673"/>
        <end position="1683"/>
    </location>
</feature>
<feature type="compositionally biased region" description="Acidic residues" evidence="15">
    <location>
        <begin position="411"/>
        <end position="420"/>
    </location>
</feature>
<dbReference type="Pfam" id="PF21524">
    <property type="entry name" value="SAMD1_WH"/>
    <property type="match status" value="1"/>
</dbReference>
<feature type="compositionally biased region" description="Polar residues" evidence="15">
    <location>
        <begin position="1822"/>
        <end position="1839"/>
    </location>
</feature>
<dbReference type="SUPFAM" id="SSF55729">
    <property type="entry name" value="Acyl-CoA N-acyltransferases (Nat)"/>
    <property type="match status" value="1"/>
</dbReference>
<keyword evidence="10" id="KW-0156">Chromatin regulator</keyword>
<feature type="compositionally biased region" description="Basic and acidic residues" evidence="15">
    <location>
        <begin position="1750"/>
        <end position="1775"/>
    </location>
</feature>
<feature type="compositionally biased region" description="Polar residues" evidence="15">
    <location>
        <begin position="2175"/>
        <end position="2188"/>
    </location>
</feature>
<evidence type="ECO:0000256" key="1">
    <source>
        <dbReference type="ARBA" id="ARBA00004123"/>
    </source>
</evidence>
<feature type="region of interest" description="Disordered" evidence="15">
    <location>
        <begin position="2557"/>
        <end position="2693"/>
    </location>
</feature>
<dbReference type="PROSITE" id="PS51504">
    <property type="entry name" value="H15"/>
    <property type="match status" value="1"/>
</dbReference>
<reference evidence="19" key="2">
    <citation type="submission" date="2022-10" db="EMBL/GenBank/DDBJ databases">
        <authorList>
            <consortium name="ENA_rothamsted_submissions"/>
            <consortium name="culmorum"/>
            <person name="King R."/>
        </authorList>
    </citation>
    <scope>NUCLEOTIDE SEQUENCE</scope>
</reference>
<feature type="region of interest" description="Disordered" evidence="15">
    <location>
        <begin position="1429"/>
        <end position="1541"/>
    </location>
</feature>
<evidence type="ECO:0000256" key="12">
    <source>
        <dbReference type="ARBA" id="ARBA00023242"/>
    </source>
</evidence>
<feature type="compositionally biased region" description="Polar residues" evidence="15">
    <location>
        <begin position="2557"/>
        <end position="2569"/>
    </location>
</feature>
<dbReference type="EC" id="2.3.1.48" evidence="3"/>
<feature type="region of interest" description="Disordered" evidence="15">
    <location>
        <begin position="169"/>
        <end position="219"/>
    </location>
</feature>
<keyword evidence="9" id="KW-0862">Zinc</keyword>
<feature type="compositionally biased region" description="Basic and acidic residues" evidence="15">
    <location>
        <begin position="1872"/>
        <end position="1887"/>
    </location>
</feature>
<feature type="region of interest" description="Disordered" evidence="15">
    <location>
        <begin position="2770"/>
        <end position="2795"/>
    </location>
</feature>
<comment type="similarity">
    <text evidence="2">Belongs to the MYST (SAS/MOZ) family.</text>
</comment>
<evidence type="ECO:0000256" key="3">
    <source>
        <dbReference type="ARBA" id="ARBA00013184"/>
    </source>
</evidence>
<feature type="region of interest" description="Disordered" evidence="15">
    <location>
        <begin position="1791"/>
        <end position="1810"/>
    </location>
</feature>
<feature type="region of interest" description="Disordered" evidence="15">
    <location>
        <begin position="2321"/>
        <end position="2350"/>
    </location>
</feature>
<feature type="compositionally biased region" description="Basic and acidic residues" evidence="15">
    <location>
        <begin position="1799"/>
        <end position="1808"/>
    </location>
</feature>
<evidence type="ECO:0000256" key="4">
    <source>
        <dbReference type="ARBA" id="ARBA00022553"/>
    </source>
</evidence>
<organism evidence="19 20">
    <name type="scientific">Chironomus riparius</name>
    <dbReference type="NCBI Taxonomy" id="315576"/>
    <lineage>
        <taxon>Eukaryota</taxon>
        <taxon>Metazoa</taxon>
        <taxon>Ecdysozoa</taxon>
        <taxon>Arthropoda</taxon>
        <taxon>Hexapoda</taxon>
        <taxon>Insecta</taxon>
        <taxon>Pterygota</taxon>
        <taxon>Neoptera</taxon>
        <taxon>Endopterygota</taxon>
        <taxon>Diptera</taxon>
        <taxon>Nematocera</taxon>
        <taxon>Chironomoidea</taxon>
        <taxon>Chironomidae</taxon>
        <taxon>Chironominae</taxon>
        <taxon>Chironomus</taxon>
    </lineage>
</organism>
<dbReference type="GO" id="GO:0008270">
    <property type="term" value="F:zinc ion binding"/>
    <property type="evidence" value="ECO:0007669"/>
    <property type="project" value="UniProtKB-KW"/>
</dbReference>
<evidence type="ECO:0000256" key="15">
    <source>
        <dbReference type="SAM" id="MobiDB-lite"/>
    </source>
</evidence>
<evidence type="ECO:0000256" key="8">
    <source>
        <dbReference type="ARBA" id="ARBA00022771"/>
    </source>
</evidence>
<keyword evidence="20" id="KW-1185">Reference proteome</keyword>
<dbReference type="InterPro" id="IPR040706">
    <property type="entry name" value="Zf-MYST"/>
</dbReference>
<feature type="compositionally biased region" description="Basic residues" evidence="15">
    <location>
        <begin position="171"/>
        <end position="185"/>
    </location>
</feature>
<evidence type="ECO:0000259" key="17">
    <source>
        <dbReference type="PROSITE" id="PS51726"/>
    </source>
</evidence>
<dbReference type="InterPro" id="IPR036388">
    <property type="entry name" value="WH-like_DNA-bd_sf"/>
</dbReference>
<feature type="compositionally biased region" description="Polar residues" evidence="15">
    <location>
        <begin position="1600"/>
        <end position="1610"/>
    </location>
</feature>
<dbReference type="Proteomes" id="UP001153620">
    <property type="component" value="Chromosome 2"/>
</dbReference>
<evidence type="ECO:0000256" key="10">
    <source>
        <dbReference type="ARBA" id="ARBA00022853"/>
    </source>
</evidence>
<keyword evidence="11" id="KW-0007">Acetylation</keyword>
<dbReference type="Pfam" id="PF17772">
    <property type="entry name" value="zf-MYST"/>
    <property type="match status" value="1"/>
</dbReference>
<dbReference type="InterPro" id="IPR001965">
    <property type="entry name" value="Znf_PHD"/>
</dbReference>
<sequence>MRETSDESPEIWQGWILDAIRKIRSQKQRPSIQRICQAIGSHHKFHEDIVAEKLEQAVDAGAVIKVYNKGLHSYKSPTTLAHKKVIKIDGNSDLSRLVTKAVRVLGERDGSNSKNIENFVQKANNLQITDNFDFKVIIKKALKIATSKNMLLCDGKLYKLGPNAVTTATVTKRRRASGTPSKKRKSDNQQDTTDDFDDDDEDDALTSPPPPLNESSTDLRRKQASCSICLGTELKNSANLAENLSNCSGCKNSFVHSTCIGSNKRSLDLKKFIQIGNKWYCKECRRCNNCKSNTEFLLINCGKCNKCFHLNCDANKNYKLLWRCSECSSDKKSESLVTPLNSTDQQTKLKSGKLNRNNKKGEDVSEEASKSSKRKSSLPESAQKPSTSKALGRPRGHPIKALTQSKKELNLSDEESDDSTEITGKKTKINSLSSLKKAKSQESFNNSSNVRLNHVEKNIQQSLSNTSHRNWSFEPHKHDQNIKENAVASLAENHQQQSNSILGVSDRISKEKQKFFRFSVFNIERKSKCEMKNSKKLLKQRFDDNATNEQAQLSSKSSGQDKYAFTSNSDSSCDTKIKRNKIKNNSNNSNSRQPLKISTSKKMHSNTNNNNNNNNLKGLQTPHISSDEESQSSCCSSDNESSSASSSSSDSSSDSDDSSLNKELNPSPFIGSNQSFKTDTISTMNVFACINSRELLNSSKKSNCWSSLPFVENQKLDTLHTLKNTSSSRFFGFSSSSTTIGNDIWGFAAEAKKTTIKVFNTGSETRSSEDTYSDYKNNIVKTNSSSSNIHPQNTLSAALRKRLLRNPNEYFVKSRRTTTLMNNNFIASSDEEANPLSPSKLFKKAVTYKKFDILSNKCLLMGANHGQNDAKNLNTSYEMDNSNQSTNKCSQSPYKSDNNQFDLDKPALPPGISQKDADIYKEVREKAAKQLLEITKPNMASSPSKLSPVSSQQLLEQERCPAAIEFGKYEIETWYSSPFPQEYARLPKLFLCEFCLKYTKSKSVLQRHLNKCNWRNPPGTEIYRCGDLSVFEVDGNANKIYCQNLCLLAKLFLDHKTLYYDVEPFLFYVLAKSDRKGYHLIGYFSKEKHCQQKYNVSCIMTMPNYQRQGYGRFLIDFSYLLSKTEGAPGTPEKPLSDLGRVSYHAYWKSVIIEYLHNNRMNPISINNISLQTGLQHQDIAQAFHLLGFLKYRKNTDNTYNVMLCVNWKKVDTYMEKIKSSKSRIYIDPECLRWTPLLMHYQPLHRESDSESQLNDSLPNVVEHPPVIVEKKQLSVVEALQSSKISEIRTIKRRRKNTASLKQAILNEQLNEIRNSAKEKEQEQPLNESINKIEEDVSMNDSCIETPVIQTPNVELSRTRRKTQGIKNNEMFITTTTQQLETPKRGRKRKNLETESDLKETLFKDEDDKEVSKIVTRKSLNKSYDSLDYEKQSCKVSTPTRGLNAATNSMPKEDENDNSHNLRSNIHSKDKQITREEVKTPVPSMLEILRQKTDQISKANNSIEEPKHKRRKRQQSEISQNVSNKITNDKTTSQNKKQQTLDEMFGTAKTKITTAPKRIEEVEEKEVSGKILNTEKTNNLKQPTNDEHITSFPMRHKQLDLSESSDNSCMETNDEVEREKIKNISLPPKKDEYIKSRFLKTKFKRASSDTIKSAPEIPSTSENSKDFISKKLRAQSTRTSSVDSLSMKEKKRLSIEEQLRKENAIMGCAVKIEKLPIDFSKELELVENQKGFTKSSQPADDLVQKNYEKEIENPSLMDNEKHSEQNTDKEKEKEKSVTSAAPIFQANLKEIQAPIPKVETPPKEVKNYQEAKISSKKHILLESANTNKNKNASIKSSTVTPEKEKPVLLEEVIHKEVAKPSLELSENKDEEEKEKQEDSKKSLEVEKKNLLEEKEQQVLEKQQVVEKQLPPVAPVKKQIKQKLIDDPKPTLSVSSLDEIKIPNELISIKQDVKEKPTEPETKKIMHETFQEQVIKVNEVVRPNVIIDSKQNKKEAEKIISPQKEDLTTIVKSVENSDDINIKTSPIQQIETGVIKRNSEKEENSCNKESTFRNVQKEENLKINMLEKVSIKSSEEFRLENENKPLEPPKNTVEFSPKTSIINTNEPILKEMEIEELKPVIQPEKMLPTNVVGKIEEPSQNRPIISNASTSTTCSVPAVNSASKKNEAMIKSKEKVSSQPQVSQNSKNLLNDSSKFHLESSQNKPQMQHTNISNQASVLNSTVQSANNLNAPTKAEKSQSSKHSSTIDINKIQYSSMNQFANYSSPYWPPMEPSFYGYANIPHLDPSNSKSPNKFQIDLTTSMAYANANLTQNLYSNAFHPQQYQQHEQYQQQQQQQSYQSHHLQASSHMSQQSLYNNAQNAANVNLKEKKSEKKSDKHKSKSNEDSKASLKEQNFQQQIHYDICSTSNKQHSNYPTNPTPITSSKAVKSSTNANNKTHEKIVDHSCMINTVKSNSPQNQCHMNMQQAQAQQLSQHLAKGNSLNSQLMSINVNKNYNSDDMQHIEGNTAGIVSTTNSNDNMQSLGVYTPDSTTNSVHSLHHYGQCDLDVNQLELESPASISSDMASQNSVESIRPPSVLSQQMQPQYSDCSMQQQNQNTLPSHMNITNSATASSPQQTLPNNPVSQQGLQNGSNNRKINQMSQSRNANNGANTNTNNSSSNSTNSNSSANARASTPKISRNTATPGIQQQRQRATPPIHVNQPMISPIQHNLNQQQLQHIQMQQAYHQGMHQSGYLTQQMNSSGISNGNYIQAQSPNYGNSQSVIAQHRSMPSHSNMIHNSLSSPQQRLGPSPSASSCAVSSSNFYAQIPQTSSNAQSNPASVTPQPQMDQQSCQQQNQLNMGNVSSLTKLQQLASLDSQQQACNTPPSVVLCNTPPPHVSTSHLLNQNRSISTPPQTIGSSQMALQYKFYNMNVPPSIGQNTGRNARTPAPPSVQHHHMSAGASRVSPNVTAMMQYGYRMSGQQTSGYITNPSFINNASGQIPVMQSHSYQDPAAIQRAQQNTMYYNPYTLPLNGTSMRR</sequence>
<gene>
    <name evidence="19" type="ORF">CHIRRI_LOCUS6732</name>
</gene>
<keyword evidence="6" id="KW-0479">Metal-binding</keyword>
<feature type="compositionally biased region" description="Low complexity" evidence="15">
    <location>
        <begin position="583"/>
        <end position="592"/>
    </location>
</feature>
<dbReference type="FunFam" id="3.40.630.30:FF:000001">
    <property type="entry name" value="Histone acetyltransferase"/>
    <property type="match status" value="1"/>
</dbReference>
<keyword evidence="12" id="KW-0539">Nucleus</keyword>
<feature type="compositionally biased region" description="Polar residues" evidence="15">
    <location>
        <begin position="1573"/>
        <end position="1582"/>
    </location>
</feature>
<feature type="compositionally biased region" description="Polar residues" evidence="15">
    <location>
        <begin position="2809"/>
        <end position="2823"/>
    </location>
</feature>
<dbReference type="GO" id="GO:0003677">
    <property type="term" value="F:DNA binding"/>
    <property type="evidence" value="ECO:0007669"/>
    <property type="project" value="InterPro"/>
</dbReference>
<dbReference type="InterPro" id="IPR048589">
    <property type="entry name" value="SAMD1-like_WH"/>
</dbReference>
<feature type="region of interest" description="Disordered" evidence="15">
    <location>
        <begin position="2366"/>
        <end position="2392"/>
    </location>
</feature>
<dbReference type="Gene3D" id="3.40.630.30">
    <property type="match status" value="1"/>
</dbReference>
<feature type="region of interest" description="Disordered" evidence="15">
    <location>
        <begin position="1815"/>
        <end position="1887"/>
    </location>
</feature>
<feature type="compositionally biased region" description="Basic and acidic residues" evidence="15">
    <location>
        <begin position="2163"/>
        <end position="2174"/>
    </location>
</feature>
<feature type="region of interest" description="Disordered" evidence="15">
    <location>
        <begin position="2809"/>
        <end position="2835"/>
    </location>
</feature>
<dbReference type="FunFam" id="3.30.60.60:FF:000001">
    <property type="entry name" value="Histone acetyltransferase"/>
    <property type="match status" value="1"/>
</dbReference>
<dbReference type="Gene3D" id="3.30.60.60">
    <property type="entry name" value="N-acetyl transferase-like"/>
    <property type="match status" value="1"/>
</dbReference>
<feature type="compositionally biased region" description="Low complexity" evidence="15">
    <location>
        <begin position="2824"/>
        <end position="2835"/>
    </location>
</feature>
<keyword evidence="8" id="KW-0863">Zinc-finger</keyword>
<evidence type="ECO:0000259" key="16">
    <source>
        <dbReference type="PROSITE" id="PS51504"/>
    </source>
</evidence>
<feature type="compositionally biased region" description="Polar residues" evidence="15">
    <location>
        <begin position="545"/>
        <end position="574"/>
    </location>
</feature>
<feature type="region of interest" description="Disordered" evidence="15">
    <location>
        <begin position="1750"/>
        <end position="1780"/>
    </location>
</feature>
<dbReference type="GO" id="GO:0010484">
    <property type="term" value="F:histone H3 acetyltransferase activity"/>
    <property type="evidence" value="ECO:0007669"/>
    <property type="project" value="TreeGrafter"/>
</dbReference>
<feature type="active site" description="Proton donor/acceptor" evidence="14">
    <location>
        <position position="1132"/>
    </location>
</feature>
<dbReference type="FunFam" id="1.10.10.10:FF:000123">
    <property type="entry name" value="Histone acetyltransferase"/>
    <property type="match status" value="1"/>
</dbReference>
<feature type="region of interest" description="Disordered" evidence="15">
    <location>
        <begin position="542"/>
        <end position="675"/>
    </location>
</feature>
<feature type="region of interest" description="Disordered" evidence="15">
    <location>
        <begin position="2163"/>
        <end position="2188"/>
    </location>
</feature>
<feature type="compositionally biased region" description="Low complexity" evidence="15">
    <location>
        <begin position="2321"/>
        <end position="2347"/>
    </location>
</feature>
<dbReference type="GO" id="GO:0003712">
    <property type="term" value="F:transcription coregulator activity"/>
    <property type="evidence" value="ECO:0007669"/>
    <property type="project" value="TreeGrafter"/>
</dbReference>
<feature type="region of interest" description="Disordered" evidence="15">
    <location>
        <begin position="2920"/>
        <end position="2942"/>
    </location>
</feature>
<dbReference type="GO" id="GO:0006357">
    <property type="term" value="P:regulation of transcription by RNA polymerase II"/>
    <property type="evidence" value="ECO:0007669"/>
    <property type="project" value="TreeGrafter"/>
</dbReference>
<feature type="compositionally biased region" description="Basic and acidic residues" evidence="15">
    <location>
        <begin position="359"/>
        <end position="370"/>
    </location>
</feature>
<evidence type="ECO:0000256" key="2">
    <source>
        <dbReference type="ARBA" id="ARBA00010107"/>
    </source>
</evidence>
<feature type="domain" description="SAMD1-like winged helix (WH)" evidence="18">
    <location>
        <begin position="4"/>
        <end position="80"/>
    </location>
</feature>
<evidence type="ECO:0000256" key="11">
    <source>
        <dbReference type="ARBA" id="ARBA00022990"/>
    </source>
</evidence>
<dbReference type="InterPro" id="IPR050603">
    <property type="entry name" value="MYST_HAT"/>
</dbReference>
<evidence type="ECO:0000256" key="7">
    <source>
        <dbReference type="ARBA" id="ARBA00022737"/>
    </source>
</evidence>
<feature type="compositionally biased region" description="Low complexity" evidence="15">
    <location>
        <begin position="606"/>
        <end position="615"/>
    </location>
</feature>
<feature type="compositionally biased region" description="Basic and acidic residues" evidence="15">
    <location>
        <begin position="1466"/>
        <end position="1478"/>
    </location>
</feature>
<proteinExistence type="inferred from homology"/>
<dbReference type="GO" id="GO:0000786">
    <property type="term" value="C:nucleosome"/>
    <property type="evidence" value="ECO:0007669"/>
    <property type="project" value="InterPro"/>
</dbReference>
<feature type="compositionally biased region" description="Polar residues" evidence="15">
    <location>
        <begin position="1433"/>
        <end position="1449"/>
    </location>
</feature>
<feature type="domain" description="MYST-type HAT" evidence="17">
    <location>
        <begin position="956"/>
        <end position="1235"/>
    </location>
</feature>
<accession>A0A9N9RU85</accession>
<keyword evidence="4" id="KW-0597">Phosphoprotein</keyword>
<evidence type="ECO:0000259" key="18">
    <source>
        <dbReference type="PROSITE" id="PS52014"/>
    </source>
</evidence>
<feature type="domain" description="H15" evidence="16">
    <location>
        <begin position="90"/>
        <end position="162"/>
    </location>
</feature>
<feature type="compositionally biased region" description="Polar residues" evidence="15">
    <location>
        <begin position="1515"/>
        <end position="1537"/>
    </location>
</feature>
<comment type="subcellular location">
    <subcellularLocation>
        <location evidence="1">Nucleus</location>
    </subcellularLocation>
</comment>
<dbReference type="InterPro" id="IPR005818">
    <property type="entry name" value="Histone_H1/H5_H15"/>
</dbReference>
<protein>
    <recommendedName>
        <fullName evidence="3">histone acetyltransferase</fullName>
        <ecNumber evidence="3">2.3.1.48</ecNumber>
    </recommendedName>
</protein>
<feature type="compositionally biased region" description="Polar residues" evidence="15">
    <location>
        <begin position="2674"/>
        <end position="2691"/>
    </location>
</feature>
<dbReference type="GO" id="GO:0006334">
    <property type="term" value="P:nucleosome assembly"/>
    <property type="evidence" value="ECO:0007669"/>
    <property type="project" value="InterPro"/>
</dbReference>
<dbReference type="Pfam" id="PF01853">
    <property type="entry name" value="MOZ_SAS"/>
    <property type="match status" value="1"/>
</dbReference>
<feature type="compositionally biased region" description="Basic and acidic residues" evidence="15">
    <location>
        <begin position="2366"/>
        <end position="2389"/>
    </location>
</feature>
<dbReference type="PANTHER" id="PTHR10615">
    <property type="entry name" value="HISTONE ACETYLTRANSFERASE"/>
    <property type="match status" value="1"/>
</dbReference>
<feature type="compositionally biased region" description="Low complexity" evidence="15">
    <location>
        <begin position="631"/>
        <end position="652"/>
    </location>
</feature>
<evidence type="ECO:0000256" key="5">
    <source>
        <dbReference type="ARBA" id="ARBA00022679"/>
    </source>
</evidence>
<evidence type="ECO:0000313" key="19">
    <source>
        <dbReference type="EMBL" id="CAG9803836.1"/>
    </source>
</evidence>
<dbReference type="InterPro" id="IPR016181">
    <property type="entry name" value="Acyl_CoA_acyltransferase"/>
</dbReference>
<dbReference type="SUPFAM" id="SSF46785">
    <property type="entry name" value="Winged helix' DNA-binding domain"/>
    <property type="match status" value="1"/>
</dbReference>
<dbReference type="GO" id="GO:0040029">
    <property type="term" value="P:epigenetic regulation of gene expression"/>
    <property type="evidence" value="ECO:0007669"/>
    <property type="project" value="UniProtKB-ARBA"/>
</dbReference>
<feature type="region of interest" description="Disordered" evidence="15">
    <location>
        <begin position="1560"/>
        <end position="1618"/>
    </location>
</feature>
<dbReference type="InterPro" id="IPR036390">
    <property type="entry name" value="WH_DNA-bd_sf"/>
</dbReference>
<dbReference type="GO" id="GO:0005634">
    <property type="term" value="C:nucleus"/>
    <property type="evidence" value="ECO:0007669"/>
    <property type="project" value="UniProtKB-SubCell"/>
</dbReference>
<comment type="catalytic activity">
    <reaction evidence="13">
        <text>L-lysyl-[protein] + acetyl-CoA = N(6)-acetyl-L-lysyl-[protein] + CoA + H(+)</text>
        <dbReference type="Rhea" id="RHEA:45948"/>
        <dbReference type="Rhea" id="RHEA-COMP:9752"/>
        <dbReference type="Rhea" id="RHEA-COMP:10731"/>
        <dbReference type="ChEBI" id="CHEBI:15378"/>
        <dbReference type="ChEBI" id="CHEBI:29969"/>
        <dbReference type="ChEBI" id="CHEBI:57287"/>
        <dbReference type="ChEBI" id="CHEBI:57288"/>
        <dbReference type="ChEBI" id="CHEBI:61930"/>
        <dbReference type="EC" id="2.3.1.48"/>
    </reaction>
</comment>
<dbReference type="SMART" id="SM00249">
    <property type="entry name" value="PHD"/>
    <property type="match status" value="2"/>
</dbReference>
<dbReference type="GO" id="GO:0003682">
    <property type="term" value="F:chromatin binding"/>
    <property type="evidence" value="ECO:0007669"/>
    <property type="project" value="TreeGrafter"/>
</dbReference>
<feature type="compositionally biased region" description="Basic and acidic residues" evidence="15">
    <location>
        <begin position="1840"/>
        <end position="1857"/>
    </location>
</feature>
<evidence type="ECO:0000256" key="6">
    <source>
        <dbReference type="ARBA" id="ARBA00022723"/>
    </source>
</evidence>
<feature type="region of interest" description="Disordered" evidence="15">
    <location>
        <begin position="2406"/>
        <end position="2433"/>
    </location>
</feature>
<feature type="compositionally biased region" description="Acidic residues" evidence="15">
    <location>
        <begin position="192"/>
        <end position="204"/>
    </location>
</feature>
<dbReference type="OrthoDB" id="787137at2759"/>
<dbReference type="PROSITE" id="PS51726">
    <property type="entry name" value="MYST_HAT"/>
    <property type="match status" value="1"/>
</dbReference>
<evidence type="ECO:0000256" key="13">
    <source>
        <dbReference type="ARBA" id="ARBA00048017"/>
    </source>
</evidence>
<reference evidence="19" key="1">
    <citation type="submission" date="2022-01" db="EMBL/GenBank/DDBJ databases">
        <authorList>
            <person name="King R."/>
        </authorList>
    </citation>
    <scope>NUCLEOTIDE SEQUENCE</scope>
</reference>
<feature type="compositionally biased region" description="Polar residues" evidence="15">
    <location>
        <begin position="2770"/>
        <end position="2787"/>
    </location>
</feature>
<feature type="compositionally biased region" description="Polar residues" evidence="15">
    <location>
        <begin position="338"/>
        <end position="349"/>
    </location>
</feature>
<dbReference type="InterPro" id="IPR002717">
    <property type="entry name" value="HAT_MYST-type"/>
</dbReference>
<name>A0A9N9RU85_9DIPT</name>
<dbReference type="GO" id="GO:0070776">
    <property type="term" value="C:MOZ/MORF histone acetyltransferase complex"/>
    <property type="evidence" value="ECO:0007669"/>
    <property type="project" value="TreeGrafter"/>
</dbReference>
<dbReference type="EMBL" id="OU895878">
    <property type="protein sequence ID" value="CAG9803836.1"/>
    <property type="molecule type" value="Genomic_DNA"/>
</dbReference>
<evidence type="ECO:0000256" key="14">
    <source>
        <dbReference type="PIRSR" id="PIRSR602717-51"/>
    </source>
</evidence>
<keyword evidence="7" id="KW-0677">Repeat</keyword>
<feature type="region of interest" description="Disordered" evidence="15">
    <location>
        <begin position="338"/>
        <end position="425"/>
    </location>
</feature>
<dbReference type="PANTHER" id="PTHR10615:SF217">
    <property type="entry name" value="HISTONE ACETYLTRANSFERASE"/>
    <property type="match status" value="1"/>
</dbReference>
<feature type="compositionally biased region" description="Low complexity" evidence="15">
    <location>
        <begin position="2642"/>
        <end position="2673"/>
    </location>
</feature>